<dbReference type="InterPro" id="IPR042095">
    <property type="entry name" value="SUMF_sf"/>
</dbReference>
<dbReference type="PATRIC" id="fig|44252.3.peg.889"/>
<dbReference type="Gene3D" id="3.90.1580.10">
    <property type="entry name" value="paralog of FGE (formylglycine-generating enzyme)"/>
    <property type="match status" value="1"/>
</dbReference>
<dbReference type="HOGENOM" id="CLU_012431_2_3_9"/>
<dbReference type="PANTHER" id="PTHR23150">
    <property type="entry name" value="SULFATASE MODIFYING FACTOR 1, 2"/>
    <property type="match status" value="1"/>
</dbReference>
<dbReference type="Proteomes" id="UP000029278">
    <property type="component" value="Unassembled WGS sequence"/>
</dbReference>
<reference evidence="2 3" key="1">
    <citation type="submission" date="2014-04" db="EMBL/GenBank/DDBJ databases">
        <authorList>
            <person name="Bishop-Lilly K.A."/>
            <person name="Broomall S.M."/>
            <person name="Chain P.S."/>
            <person name="Chertkov O."/>
            <person name="Coyne S.R."/>
            <person name="Daligault H.E."/>
            <person name="Davenport K.W."/>
            <person name="Erkkila T."/>
            <person name="Frey K.G."/>
            <person name="Gibbons H.S."/>
            <person name="Gu W."/>
            <person name="Jaissle J."/>
            <person name="Johnson S.L."/>
            <person name="Koroleva G.I."/>
            <person name="Ladner J.T."/>
            <person name="Lo C.-C."/>
            <person name="Minogue T.D."/>
            <person name="Munk C."/>
            <person name="Palacios G.F."/>
            <person name="Redden C.L."/>
            <person name="Rosenzweig C.N."/>
            <person name="Scholz M.B."/>
            <person name="Teshima H."/>
            <person name="Xu Y."/>
        </authorList>
    </citation>
    <scope>NUCLEOTIDE SEQUENCE [LARGE SCALE GENOMIC DNA]</scope>
    <source>
        <strain evidence="2 3">8244</strain>
    </source>
</reference>
<dbReference type="GeneID" id="77012165"/>
<evidence type="ECO:0000313" key="3">
    <source>
        <dbReference type="Proteomes" id="UP000029278"/>
    </source>
</evidence>
<dbReference type="InterPro" id="IPR005532">
    <property type="entry name" value="SUMF_dom"/>
</dbReference>
<dbReference type="Pfam" id="PF03781">
    <property type="entry name" value="FGE-sulfatase"/>
    <property type="match status" value="1"/>
</dbReference>
<evidence type="ECO:0000259" key="1">
    <source>
        <dbReference type="Pfam" id="PF03781"/>
    </source>
</evidence>
<dbReference type="InterPro" id="IPR051043">
    <property type="entry name" value="Sulfatase_Mod_Factor_Kinase"/>
</dbReference>
<organism evidence="2 3">
    <name type="scientific">Paenibacillus macerans</name>
    <name type="common">Bacillus macerans</name>
    <dbReference type="NCBI Taxonomy" id="44252"/>
    <lineage>
        <taxon>Bacteria</taxon>
        <taxon>Bacillati</taxon>
        <taxon>Bacillota</taxon>
        <taxon>Bacilli</taxon>
        <taxon>Bacillales</taxon>
        <taxon>Paenibacillaceae</taxon>
        <taxon>Paenibacillus</taxon>
    </lineage>
</organism>
<name>A0A090ZKX8_PAEMA</name>
<evidence type="ECO:0000313" key="2">
    <source>
        <dbReference type="EMBL" id="KFN11277.1"/>
    </source>
</evidence>
<dbReference type="STRING" id="44252.DJ90_2528"/>
<gene>
    <name evidence="2" type="ORF">DJ90_2528</name>
</gene>
<comment type="caution">
    <text evidence="2">The sequence shown here is derived from an EMBL/GenBank/DDBJ whole genome shotgun (WGS) entry which is preliminary data.</text>
</comment>
<proteinExistence type="predicted"/>
<dbReference type="RefSeq" id="WP_036620851.1">
    <property type="nucleotide sequence ID" value="NZ_JAKOBR010000080.1"/>
</dbReference>
<dbReference type="OrthoDB" id="9768004at2"/>
<dbReference type="SUPFAM" id="SSF56436">
    <property type="entry name" value="C-type lectin-like"/>
    <property type="match status" value="1"/>
</dbReference>
<dbReference type="EMBL" id="JMQA01000012">
    <property type="protein sequence ID" value="KFN11277.1"/>
    <property type="molecule type" value="Genomic_DNA"/>
</dbReference>
<dbReference type="PANTHER" id="PTHR23150:SF19">
    <property type="entry name" value="FORMYLGLYCINE-GENERATING ENZYME"/>
    <property type="match status" value="1"/>
</dbReference>
<protein>
    <submittedName>
        <fullName evidence="2">Sulfatase-modifying factor enzyme 1 family protein</fullName>
    </submittedName>
</protein>
<dbReference type="InterPro" id="IPR016187">
    <property type="entry name" value="CTDL_fold"/>
</dbReference>
<dbReference type="AlphaFoldDB" id="A0A090ZKX8"/>
<accession>A0A090ZKX8</accession>
<feature type="domain" description="Sulfatase-modifying factor enzyme-like" evidence="1">
    <location>
        <begin position="11"/>
        <end position="263"/>
    </location>
</feature>
<dbReference type="GO" id="GO:0120147">
    <property type="term" value="F:formylglycine-generating oxidase activity"/>
    <property type="evidence" value="ECO:0007669"/>
    <property type="project" value="TreeGrafter"/>
</dbReference>
<sequence length="267" mass="31132">MQTIQIDDIELIKIDPNQFLMGALKDDKFANNLEVNRLINITNSYYLQSTPVTVSQYMKFIRETGYEHDYFVEVWDMDKDELVPGPSFLEINGRGDNYPIIGVSYIDSQKYIDWLSAKYKMKFDLPSEAQFENAAKDKCDCLTFCRKSEELRKAGLVRKVNEIPLTAPREVKKGTVTKSGIYDLHGLIWQWCKDWFYYYDMGDIVNPVGPPNCPEFAPWKGEKWSPGRVIRGGSFAYPFYHSRCSNRHYSQVQDRNFNVGFRLCINE</sequence>
<keyword evidence="3" id="KW-1185">Reference proteome</keyword>